<evidence type="ECO:0000256" key="2">
    <source>
        <dbReference type="SAM" id="MobiDB-lite"/>
    </source>
</evidence>
<dbReference type="Proteomes" id="UP000827721">
    <property type="component" value="Unassembled WGS sequence"/>
</dbReference>
<organism evidence="3 4">
    <name type="scientific">Xanthoceras sorbifolium</name>
    <dbReference type="NCBI Taxonomy" id="99658"/>
    <lineage>
        <taxon>Eukaryota</taxon>
        <taxon>Viridiplantae</taxon>
        <taxon>Streptophyta</taxon>
        <taxon>Embryophyta</taxon>
        <taxon>Tracheophyta</taxon>
        <taxon>Spermatophyta</taxon>
        <taxon>Magnoliopsida</taxon>
        <taxon>eudicotyledons</taxon>
        <taxon>Gunneridae</taxon>
        <taxon>Pentapetalae</taxon>
        <taxon>rosids</taxon>
        <taxon>malvids</taxon>
        <taxon>Sapindales</taxon>
        <taxon>Sapindaceae</taxon>
        <taxon>Xanthoceroideae</taxon>
        <taxon>Xanthoceras</taxon>
    </lineage>
</organism>
<reference evidence="3 4" key="1">
    <citation type="submission" date="2021-02" db="EMBL/GenBank/DDBJ databases">
        <title>Plant Genome Project.</title>
        <authorList>
            <person name="Zhang R.-G."/>
        </authorList>
    </citation>
    <scope>NUCLEOTIDE SEQUENCE [LARGE SCALE GENOMIC DNA]</scope>
    <source>
        <tissue evidence="3">Leaves</tissue>
    </source>
</reference>
<keyword evidence="1" id="KW-0175">Coiled coil</keyword>
<feature type="compositionally biased region" description="Polar residues" evidence="2">
    <location>
        <begin position="311"/>
        <end position="327"/>
    </location>
</feature>
<keyword evidence="4" id="KW-1185">Reference proteome</keyword>
<dbReference type="EMBL" id="JAFEMO010000012">
    <property type="protein sequence ID" value="KAH7553537.1"/>
    <property type="molecule type" value="Genomic_DNA"/>
</dbReference>
<evidence type="ECO:0000313" key="4">
    <source>
        <dbReference type="Proteomes" id="UP000827721"/>
    </source>
</evidence>
<sequence length="671" mass="75002">MITSLPIICKIHHYFHACDPTQQRPQPTGTWTVAISLFYLNKKPKLCTSELEERDFSFGMTSRARSRHKLRDHVSAVCARNVADLGPPLHLVGWDHIDDGGHGQAKAKLSAASNLKRFHLSKIHGHGQGRLSWKLREHPHLLTFTICACSGNKPSRSSSSRKVKSNEELGNELREFLSSVGFPEGHVPSMKELSENGRNDLAYIVRRRGYKLIRELLTSSIKTDTDAFIADQSLAGQDEKVNKDVEEVSSSVEVPGIGNYFGSKNSDSNLISDSHSCIEIESAANSSLKERESYTLNSQNENVDNIVEDTSLSTNVSNMKNLSSGSSTEEDLNPDDSILLPIESSSDSSLEETDSFKIKGQHEKENNIAQKVSSSSDILILDNSNIALKFSEHDYMPRTTSTTTTLEEKVAKFIQNGDLDMIEDNVNGILNETAAKESNKVIEGEDALEVQSGTLGSEHLEHAYDNGVYGAKISNGSALTSKQIDPTATVDYPLRGDCSDAEGLIVADFDEDLDVETNKRENQPEVNHLKFMLHQKELELSRLKEEIEKEKVMLCASFHEFIMRCLFCKPGQKQKSIKLKNSSLKRALTAELHAAEESLSGLEEVWNMPFLIGENFLLYETANEIWEAAKKTYYNKDNTSALVTIEVFLQDLRQGEHSVTEYYNLLLKFWD</sequence>
<dbReference type="PANTHER" id="PTHR47434:SF2">
    <property type="entry name" value="PROTEIN PTST HOMOLOG 3, CHLOROPLASTIC"/>
    <property type="match status" value="1"/>
</dbReference>
<accession>A0ABQ8HAM0</accession>
<feature type="compositionally biased region" description="Low complexity" evidence="2">
    <location>
        <begin position="335"/>
        <end position="348"/>
    </location>
</feature>
<proteinExistence type="predicted"/>
<dbReference type="PANTHER" id="PTHR47434">
    <property type="entry name" value="PROTEIN PTST HOMOLOG 3, CHLOROPLASTIC"/>
    <property type="match status" value="1"/>
</dbReference>
<evidence type="ECO:0000256" key="1">
    <source>
        <dbReference type="SAM" id="Coils"/>
    </source>
</evidence>
<feature type="region of interest" description="Disordered" evidence="2">
    <location>
        <begin position="311"/>
        <end position="362"/>
    </location>
</feature>
<feature type="coiled-coil region" evidence="1">
    <location>
        <begin position="526"/>
        <end position="553"/>
    </location>
</feature>
<evidence type="ECO:0000313" key="3">
    <source>
        <dbReference type="EMBL" id="KAH7553537.1"/>
    </source>
</evidence>
<name>A0ABQ8HAM0_9ROSI</name>
<comment type="caution">
    <text evidence="3">The sequence shown here is derived from an EMBL/GenBank/DDBJ whole genome shotgun (WGS) entry which is preliminary data.</text>
</comment>
<gene>
    <name evidence="3" type="ORF">JRO89_XS12G0023500</name>
</gene>
<protein>
    <submittedName>
        <fullName evidence="3">Uncharacterized protein</fullName>
    </submittedName>
</protein>